<organism evidence="1 2">
    <name type="scientific">Pistacia atlantica</name>
    <dbReference type="NCBI Taxonomy" id="434234"/>
    <lineage>
        <taxon>Eukaryota</taxon>
        <taxon>Viridiplantae</taxon>
        <taxon>Streptophyta</taxon>
        <taxon>Embryophyta</taxon>
        <taxon>Tracheophyta</taxon>
        <taxon>Spermatophyta</taxon>
        <taxon>Magnoliopsida</taxon>
        <taxon>eudicotyledons</taxon>
        <taxon>Gunneridae</taxon>
        <taxon>Pentapetalae</taxon>
        <taxon>rosids</taxon>
        <taxon>malvids</taxon>
        <taxon>Sapindales</taxon>
        <taxon>Anacardiaceae</taxon>
        <taxon>Pistacia</taxon>
    </lineage>
</organism>
<reference evidence="2" key="1">
    <citation type="journal article" date="2023" name="G3 (Bethesda)">
        <title>Genome assembly and association tests identify interacting loci associated with vigor, precocity, and sex in interspecific pistachio rootstocks.</title>
        <authorList>
            <person name="Palmer W."/>
            <person name="Jacygrad E."/>
            <person name="Sagayaradj S."/>
            <person name="Cavanaugh K."/>
            <person name="Han R."/>
            <person name="Bertier L."/>
            <person name="Beede B."/>
            <person name="Kafkas S."/>
            <person name="Golino D."/>
            <person name="Preece J."/>
            <person name="Michelmore R."/>
        </authorList>
    </citation>
    <scope>NUCLEOTIDE SEQUENCE [LARGE SCALE GENOMIC DNA]</scope>
</reference>
<sequence>MENSVGYQFVPTDEELVLDYLFNKAFGKPLPAKMIQEIAASKLFEKPPKSLVTWSCGEKEWYFFIHDDENIPSESEIIRIVGNGIGFWKSGGEEKSISDVKGFVLAFKKHLIYFSGTFSEAKKTHWKMDLYRLTTEFYTNFKGKNWELGRMRRGMDYSTTSCF</sequence>
<protein>
    <submittedName>
        <fullName evidence="1">Uncharacterized protein</fullName>
    </submittedName>
</protein>
<name>A0ACC1BZN2_9ROSI</name>
<proteinExistence type="predicted"/>
<dbReference type="Proteomes" id="UP001164250">
    <property type="component" value="Chromosome 2"/>
</dbReference>
<evidence type="ECO:0000313" key="1">
    <source>
        <dbReference type="EMBL" id="KAJ0105165.1"/>
    </source>
</evidence>
<comment type="caution">
    <text evidence="1">The sequence shown here is derived from an EMBL/GenBank/DDBJ whole genome shotgun (WGS) entry which is preliminary data.</text>
</comment>
<dbReference type="EMBL" id="CM047898">
    <property type="protein sequence ID" value="KAJ0105165.1"/>
    <property type="molecule type" value="Genomic_DNA"/>
</dbReference>
<accession>A0ACC1BZN2</accession>
<gene>
    <name evidence="1" type="ORF">Patl1_18858</name>
</gene>
<evidence type="ECO:0000313" key="2">
    <source>
        <dbReference type="Proteomes" id="UP001164250"/>
    </source>
</evidence>
<keyword evidence="2" id="KW-1185">Reference proteome</keyword>